<dbReference type="Proteomes" id="UP000008065">
    <property type="component" value="Unassembled WGS sequence"/>
</dbReference>
<organism evidence="2 3">
    <name type="scientific">Neurospora tetrasperma (strain FGSC 2508 / ATCC MYA-4615 / P0657)</name>
    <dbReference type="NCBI Taxonomy" id="510951"/>
    <lineage>
        <taxon>Eukaryota</taxon>
        <taxon>Fungi</taxon>
        <taxon>Dikarya</taxon>
        <taxon>Ascomycota</taxon>
        <taxon>Pezizomycotina</taxon>
        <taxon>Sordariomycetes</taxon>
        <taxon>Sordariomycetidae</taxon>
        <taxon>Sordariales</taxon>
        <taxon>Sordariaceae</taxon>
        <taxon>Neurospora</taxon>
    </lineage>
</organism>
<keyword evidence="3" id="KW-1185">Reference proteome</keyword>
<feature type="region of interest" description="Disordered" evidence="1">
    <location>
        <begin position="157"/>
        <end position="179"/>
    </location>
</feature>
<evidence type="ECO:0000256" key="1">
    <source>
        <dbReference type="SAM" id="MobiDB-lite"/>
    </source>
</evidence>
<feature type="region of interest" description="Disordered" evidence="1">
    <location>
        <begin position="1"/>
        <end position="33"/>
    </location>
</feature>
<dbReference type="RefSeq" id="XP_009847502.1">
    <property type="nucleotide sequence ID" value="XM_009849200.1"/>
</dbReference>
<name>F8MAT5_NEUT8</name>
<dbReference type="VEuPathDB" id="FungiDB:NEUTE1DRAFT_143631"/>
<dbReference type="KEGG" id="nte:NEUTE1DRAFT143631"/>
<dbReference type="EMBL" id="GL891302">
    <property type="protein sequence ID" value="EGO60153.1"/>
    <property type="molecule type" value="Genomic_DNA"/>
</dbReference>
<feature type="compositionally biased region" description="Acidic residues" evidence="1">
    <location>
        <begin position="160"/>
        <end position="179"/>
    </location>
</feature>
<evidence type="ECO:0000313" key="2">
    <source>
        <dbReference type="EMBL" id="EGO60153.1"/>
    </source>
</evidence>
<evidence type="ECO:0000313" key="3">
    <source>
        <dbReference type="Proteomes" id="UP000008065"/>
    </source>
</evidence>
<protein>
    <submittedName>
        <fullName evidence="2">Uncharacterized protein</fullName>
    </submittedName>
</protein>
<dbReference type="AlphaFoldDB" id="F8MAT5"/>
<dbReference type="HOGENOM" id="CLU_1448085_0_0_1"/>
<accession>F8MAT5</accession>
<proteinExistence type="predicted"/>
<reference evidence="3" key="1">
    <citation type="journal article" date="2011" name="Genetics">
        <title>Massive changes in genome architecture accompany the transition to self-fertility in the filamentous fungus Neurospora tetrasperma.</title>
        <authorList>
            <person name="Ellison C.E."/>
            <person name="Stajich J.E."/>
            <person name="Jacobson D.J."/>
            <person name="Natvig D.O."/>
            <person name="Lapidus A."/>
            <person name="Foster B."/>
            <person name="Aerts A."/>
            <person name="Riley R."/>
            <person name="Lindquist E.A."/>
            <person name="Grigoriev I.V."/>
            <person name="Taylor J.W."/>
        </authorList>
    </citation>
    <scope>NUCLEOTIDE SEQUENCE [LARGE SCALE GENOMIC DNA]</scope>
    <source>
        <strain evidence="3">FGSC 2508 / P0657</strain>
    </source>
</reference>
<dbReference type="GeneID" id="20826341"/>
<dbReference type="OrthoDB" id="10297431at2759"/>
<gene>
    <name evidence="2" type="ORF">NEUTE1DRAFT_143631</name>
</gene>
<sequence>MNPQPEPSAIPISLLSRAPSPPGLTDTSWTPGTHDPEDKALALIPIPPLNRDLSNYQQWEHALWFHIVYHRLVDFLLPTRYPNRECPEAEDKDNWTRRVLHTYAIVFASVGREVLEDMAMDGALGFEVFGDRDYWAPELMEGVQRYKELVEGRMARDSNEVDEVDEMDEADEEDNENDEDELLVQLRMWTSVDGVFQ</sequence>